<dbReference type="AlphaFoldDB" id="A0A8H4A3P5"/>
<evidence type="ECO:0000313" key="1">
    <source>
        <dbReference type="EMBL" id="KAF0398396.1"/>
    </source>
</evidence>
<dbReference type="Proteomes" id="UP000439903">
    <property type="component" value="Unassembled WGS sequence"/>
</dbReference>
<sequence length="103" mass="11733">MKLLTKVLCENDHYIFKYNELILMGKVSGCSCEKNALATLDISQNSIVVEAFAETLNVNNSLTSLDLSDNPLSVENELEELERSFNIRSTLTSCYKPRFQFYL</sequence>
<dbReference type="SUPFAM" id="SSF52047">
    <property type="entry name" value="RNI-like"/>
    <property type="match status" value="1"/>
</dbReference>
<dbReference type="InterPro" id="IPR032675">
    <property type="entry name" value="LRR_dom_sf"/>
</dbReference>
<gene>
    <name evidence="1" type="ORF">F8M41_009869</name>
</gene>
<accession>A0A8H4A3P5</accession>
<dbReference type="OrthoDB" id="120976at2759"/>
<proteinExistence type="predicted"/>
<organism evidence="1 2">
    <name type="scientific">Gigaspora margarita</name>
    <dbReference type="NCBI Taxonomy" id="4874"/>
    <lineage>
        <taxon>Eukaryota</taxon>
        <taxon>Fungi</taxon>
        <taxon>Fungi incertae sedis</taxon>
        <taxon>Mucoromycota</taxon>
        <taxon>Glomeromycotina</taxon>
        <taxon>Glomeromycetes</taxon>
        <taxon>Diversisporales</taxon>
        <taxon>Gigasporaceae</taxon>
        <taxon>Gigaspora</taxon>
    </lineage>
</organism>
<dbReference type="InterPro" id="IPR001611">
    <property type="entry name" value="Leu-rich_rpt"/>
</dbReference>
<dbReference type="Gene3D" id="3.80.10.10">
    <property type="entry name" value="Ribonuclease Inhibitor"/>
    <property type="match status" value="1"/>
</dbReference>
<keyword evidence="2" id="KW-1185">Reference proteome</keyword>
<reference evidence="1 2" key="1">
    <citation type="journal article" date="2019" name="Environ. Microbiol.">
        <title>At the nexus of three kingdoms: the genome of the mycorrhizal fungus Gigaspora margarita provides insights into plant, endobacterial and fungal interactions.</title>
        <authorList>
            <person name="Venice F."/>
            <person name="Ghignone S."/>
            <person name="Salvioli di Fossalunga A."/>
            <person name="Amselem J."/>
            <person name="Novero M."/>
            <person name="Xianan X."/>
            <person name="Sedzielewska Toro K."/>
            <person name="Morin E."/>
            <person name="Lipzen A."/>
            <person name="Grigoriev I.V."/>
            <person name="Henrissat B."/>
            <person name="Martin F.M."/>
            <person name="Bonfante P."/>
        </authorList>
    </citation>
    <scope>NUCLEOTIDE SEQUENCE [LARGE SCALE GENOMIC DNA]</scope>
    <source>
        <strain evidence="1 2">BEG34</strain>
    </source>
</reference>
<dbReference type="PROSITE" id="PS51450">
    <property type="entry name" value="LRR"/>
    <property type="match status" value="1"/>
</dbReference>
<name>A0A8H4A3P5_GIGMA</name>
<evidence type="ECO:0000313" key="2">
    <source>
        <dbReference type="Proteomes" id="UP000439903"/>
    </source>
</evidence>
<comment type="caution">
    <text evidence="1">The sequence shown here is derived from an EMBL/GenBank/DDBJ whole genome shotgun (WGS) entry which is preliminary data.</text>
</comment>
<dbReference type="EMBL" id="WTPW01002084">
    <property type="protein sequence ID" value="KAF0398396.1"/>
    <property type="molecule type" value="Genomic_DNA"/>
</dbReference>
<protein>
    <submittedName>
        <fullName evidence="1">Uncharacterized protein</fullName>
    </submittedName>
</protein>